<reference evidence="1" key="2">
    <citation type="journal article" date="2015" name="Fish Shellfish Immunol.">
        <title>Early steps in the European eel (Anguilla anguilla)-Vibrio vulnificus interaction in the gills: Role of the RtxA13 toxin.</title>
        <authorList>
            <person name="Callol A."/>
            <person name="Pajuelo D."/>
            <person name="Ebbesson L."/>
            <person name="Teles M."/>
            <person name="MacKenzie S."/>
            <person name="Amaro C."/>
        </authorList>
    </citation>
    <scope>NUCLEOTIDE SEQUENCE</scope>
</reference>
<dbReference type="EMBL" id="GBXM01080854">
    <property type="protein sequence ID" value="JAH27723.1"/>
    <property type="molecule type" value="Transcribed_RNA"/>
</dbReference>
<name>A0A0E9S7R3_ANGAN</name>
<sequence>MTEIKIQILDHKPVWSVRSYIISKQCRLWFLDKLA</sequence>
<organism evidence="1">
    <name type="scientific">Anguilla anguilla</name>
    <name type="common">European freshwater eel</name>
    <name type="synonym">Muraena anguilla</name>
    <dbReference type="NCBI Taxonomy" id="7936"/>
    <lineage>
        <taxon>Eukaryota</taxon>
        <taxon>Metazoa</taxon>
        <taxon>Chordata</taxon>
        <taxon>Craniata</taxon>
        <taxon>Vertebrata</taxon>
        <taxon>Euteleostomi</taxon>
        <taxon>Actinopterygii</taxon>
        <taxon>Neopterygii</taxon>
        <taxon>Teleostei</taxon>
        <taxon>Anguilliformes</taxon>
        <taxon>Anguillidae</taxon>
        <taxon>Anguilla</taxon>
    </lineage>
</organism>
<dbReference type="EMBL" id="GBXM01071108">
    <property type="protein sequence ID" value="JAH37469.1"/>
    <property type="molecule type" value="Transcribed_RNA"/>
</dbReference>
<evidence type="ECO:0000313" key="1">
    <source>
        <dbReference type="EMBL" id="JAH37469.1"/>
    </source>
</evidence>
<proteinExistence type="predicted"/>
<dbReference type="AlphaFoldDB" id="A0A0E9S7R3"/>
<reference evidence="1" key="1">
    <citation type="submission" date="2014-11" db="EMBL/GenBank/DDBJ databases">
        <authorList>
            <person name="Amaro Gonzalez C."/>
        </authorList>
    </citation>
    <scope>NUCLEOTIDE SEQUENCE</scope>
</reference>
<protein>
    <submittedName>
        <fullName evidence="1">Uncharacterized protein</fullName>
    </submittedName>
</protein>
<accession>A0A0E9S7R3</accession>